<dbReference type="EMBL" id="BOPG01000091">
    <property type="protein sequence ID" value="GIJ63300.1"/>
    <property type="molecule type" value="Genomic_DNA"/>
</dbReference>
<proteinExistence type="predicted"/>
<sequence length="114" mass="11867">MGDRGTGAVTAGGERLRFGGDKLVEVSDAFGDGGDEVLRGLLEQMRDEPTLHSEVARLGRRSTVSWLAVKASAGRIACHIYAVARSDAGVVASWPATMRVVSAGATARVLATGR</sequence>
<gene>
    <name evidence="1" type="ORF">Vau01_108160</name>
</gene>
<protein>
    <submittedName>
        <fullName evidence="1">Uncharacterized protein</fullName>
    </submittedName>
</protein>
<evidence type="ECO:0000313" key="1">
    <source>
        <dbReference type="EMBL" id="GIJ63300.1"/>
    </source>
</evidence>
<comment type="caution">
    <text evidence="1">The sequence shown here is derived from an EMBL/GenBank/DDBJ whole genome shotgun (WGS) entry which is preliminary data.</text>
</comment>
<keyword evidence="2" id="KW-1185">Reference proteome</keyword>
<reference evidence="1" key="1">
    <citation type="submission" date="2021-01" db="EMBL/GenBank/DDBJ databases">
        <title>Whole genome shotgun sequence of Virgisporangium aurantiacum NBRC 16421.</title>
        <authorList>
            <person name="Komaki H."/>
            <person name="Tamura T."/>
        </authorList>
    </citation>
    <scope>NUCLEOTIDE SEQUENCE</scope>
    <source>
        <strain evidence="1">NBRC 16421</strain>
    </source>
</reference>
<evidence type="ECO:0000313" key="2">
    <source>
        <dbReference type="Proteomes" id="UP000612585"/>
    </source>
</evidence>
<accession>A0A8J3ZJU5</accession>
<name>A0A8J3ZJU5_9ACTN</name>
<dbReference type="AlphaFoldDB" id="A0A8J3ZJU5"/>
<dbReference type="Proteomes" id="UP000612585">
    <property type="component" value="Unassembled WGS sequence"/>
</dbReference>
<dbReference type="RefSeq" id="WP_204009468.1">
    <property type="nucleotide sequence ID" value="NZ_BOPG01000091.1"/>
</dbReference>
<organism evidence="1 2">
    <name type="scientific">Virgisporangium aurantiacum</name>
    <dbReference type="NCBI Taxonomy" id="175570"/>
    <lineage>
        <taxon>Bacteria</taxon>
        <taxon>Bacillati</taxon>
        <taxon>Actinomycetota</taxon>
        <taxon>Actinomycetes</taxon>
        <taxon>Micromonosporales</taxon>
        <taxon>Micromonosporaceae</taxon>
        <taxon>Virgisporangium</taxon>
    </lineage>
</organism>